<dbReference type="RefSeq" id="WP_044251690.1">
    <property type="nucleotide sequence ID" value="NZ_ASRX01000117.1"/>
</dbReference>
<evidence type="ECO:0000313" key="3">
    <source>
        <dbReference type="Proteomes" id="UP000019678"/>
    </source>
</evidence>
<proteinExistence type="predicted"/>
<dbReference type="AlphaFoldDB" id="A0A017STK1"/>
<keyword evidence="3" id="KW-1185">Reference proteome</keyword>
<comment type="caution">
    <text evidence="2">The sequence shown here is derived from an EMBL/GenBank/DDBJ whole genome shotgun (WGS) entry which is preliminary data.</text>
</comment>
<feature type="region of interest" description="Disordered" evidence="1">
    <location>
        <begin position="328"/>
        <end position="353"/>
    </location>
</feature>
<reference evidence="2 3" key="1">
    <citation type="submission" date="2013-05" db="EMBL/GenBank/DDBJ databases">
        <title>Genome assembly of Chondromyces apiculatus DSM 436.</title>
        <authorList>
            <person name="Sharma G."/>
            <person name="Khatri I."/>
            <person name="Kaur C."/>
            <person name="Mayilraj S."/>
            <person name="Subramanian S."/>
        </authorList>
    </citation>
    <scope>NUCLEOTIDE SEQUENCE [LARGE SCALE GENOMIC DNA]</scope>
    <source>
        <strain evidence="2 3">DSM 436</strain>
    </source>
</reference>
<evidence type="ECO:0000256" key="1">
    <source>
        <dbReference type="SAM" id="MobiDB-lite"/>
    </source>
</evidence>
<dbReference type="OrthoDB" id="3237462at2"/>
<dbReference type="eggNOG" id="COG4938">
    <property type="taxonomic scope" value="Bacteria"/>
</dbReference>
<dbReference type="Proteomes" id="UP000019678">
    <property type="component" value="Unassembled WGS sequence"/>
</dbReference>
<protein>
    <recommendedName>
        <fullName evidence="4">AAA domain-containing protein</fullName>
    </recommendedName>
</protein>
<sequence length="353" mass="39466">MRDRELKHLRLTLWWDDGFEAAWRIGLSVVDGIERVQVEELLVTGTGGTEHDRPQSWYGHPKMPEVTLPEGAVRVAGLSFRGLLPLETSALPPLMTKLRIRLLELRGSVQYLSAVRARPESVLTERGVQPSLSPDGKEAQEILRYDRAAFDEVATWLRENVGRDLRPEPTGPKTWRWLLPPVSAPELSIPLASTGEGMGQLIPILVALALRRTEARADGKRYIAVEEPTSQLHDDLQILLAKHLASIVRAEDAPVILLETHARPLLLGVQLAIANGLDPSQVILYWVEQDEQGVSRVDAVEFDEHGLPRSHHLRTAFEDERRILRELSRAHLRAEQPANAGPSPEPPPAHSER</sequence>
<accession>A0A017STK1</accession>
<evidence type="ECO:0000313" key="2">
    <source>
        <dbReference type="EMBL" id="EYF00304.1"/>
    </source>
</evidence>
<evidence type="ECO:0008006" key="4">
    <source>
        <dbReference type="Google" id="ProtNLM"/>
    </source>
</evidence>
<dbReference type="STRING" id="1192034.CAP_0956"/>
<feature type="compositionally biased region" description="Pro residues" evidence="1">
    <location>
        <begin position="343"/>
        <end position="353"/>
    </location>
</feature>
<organism evidence="2 3">
    <name type="scientific">Chondromyces apiculatus DSM 436</name>
    <dbReference type="NCBI Taxonomy" id="1192034"/>
    <lineage>
        <taxon>Bacteria</taxon>
        <taxon>Pseudomonadati</taxon>
        <taxon>Myxococcota</taxon>
        <taxon>Polyangia</taxon>
        <taxon>Polyangiales</taxon>
        <taxon>Polyangiaceae</taxon>
        <taxon>Chondromyces</taxon>
    </lineage>
</organism>
<gene>
    <name evidence="2" type="ORF">CAP_0956</name>
</gene>
<name>A0A017STK1_9BACT</name>
<dbReference type="EMBL" id="ASRX01000117">
    <property type="protein sequence ID" value="EYF00304.1"/>
    <property type="molecule type" value="Genomic_DNA"/>
</dbReference>